<name>A0ABW1P7U9_9PSEU</name>
<keyword evidence="9" id="KW-1185">Reference proteome</keyword>
<feature type="domain" description="Methionyl/Valyl/Leucyl/Isoleucyl-tRNA synthetase anticodon-binding" evidence="7">
    <location>
        <begin position="3"/>
        <end position="47"/>
    </location>
</feature>
<keyword evidence="2" id="KW-0547">Nucleotide-binding</keyword>
<evidence type="ECO:0000256" key="2">
    <source>
        <dbReference type="ARBA" id="ARBA00022741"/>
    </source>
</evidence>
<accession>A0ABW1P7U9</accession>
<dbReference type="Pfam" id="PF08264">
    <property type="entry name" value="Anticodon_1"/>
    <property type="match status" value="1"/>
</dbReference>
<evidence type="ECO:0000256" key="4">
    <source>
        <dbReference type="ARBA" id="ARBA00022917"/>
    </source>
</evidence>
<keyword evidence="4" id="KW-0648">Protein biosynthesis</keyword>
<gene>
    <name evidence="8" type="ORF">ACFP3R_20670</name>
</gene>
<dbReference type="GO" id="GO:0016874">
    <property type="term" value="F:ligase activity"/>
    <property type="evidence" value="ECO:0007669"/>
    <property type="project" value="UniProtKB-KW"/>
</dbReference>
<evidence type="ECO:0000256" key="3">
    <source>
        <dbReference type="ARBA" id="ARBA00022840"/>
    </source>
</evidence>
<comment type="caution">
    <text evidence="8">The sequence shown here is derived from an EMBL/GenBank/DDBJ whole genome shotgun (WGS) entry which is preliminary data.</text>
</comment>
<dbReference type="EMBL" id="JBHSQO010000020">
    <property type="protein sequence ID" value="MFC6091693.1"/>
    <property type="molecule type" value="Genomic_DNA"/>
</dbReference>
<protein>
    <submittedName>
        <fullName evidence="8">Class I tRNA ligase family protein</fullName>
    </submittedName>
</protein>
<evidence type="ECO:0000256" key="6">
    <source>
        <dbReference type="SAM" id="MobiDB-lite"/>
    </source>
</evidence>
<organism evidence="8 9">
    <name type="scientific">Saccharothrix lopnurensis</name>
    <dbReference type="NCBI Taxonomy" id="1670621"/>
    <lineage>
        <taxon>Bacteria</taxon>
        <taxon>Bacillati</taxon>
        <taxon>Actinomycetota</taxon>
        <taxon>Actinomycetes</taxon>
        <taxon>Pseudonocardiales</taxon>
        <taxon>Pseudonocardiaceae</taxon>
        <taxon>Saccharothrix</taxon>
    </lineage>
</organism>
<dbReference type="InterPro" id="IPR009080">
    <property type="entry name" value="tRNAsynth_Ia_anticodon-bd"/>
</dbReference>
<evidence type="ECO:0000313" key="9">
    <source>
        <dbReference type="Proteomes" id="UP001596220"/>
    </source>
</evidence>
<dbReference type="Gene3D" id="1.10.730.10">
    <property type="entry name" value="Isoleucyl-tRNA Synthetase, Domain 1"/>
    <property type="match status" value="1"/>
</dbReference>
<dbReference type="InterPro" id="IPR013155">
    <property type="entry name" value="M/V/L/I-tRNA-synth_anticd-bd"/>
</dbReference>
<feature type="compositionally biased region" description="Low complexity" evidence="6">
    <location>
        <begin position="90"/>
        <end position="99"/>
    </location>
</feature>
<evidence type="ECO:0000259" key="7">
    <source>
        <dbReference type="Pfam" id="PF08264"/>
    </source>
</evidence>
<evidence type="ECO:0000313" key="8">
    <source>
        <dbReference type="EMBL" id="MFC6091693.1"/>
    </source>
</evidence>
<dbReference type="Proteomes" id="UP001596220">
    <property type="component" value="Unassembled WGS sequence"/>
</dbReference>
<keyword evidence="5" id="KW-0030">Aminoacyl-tRNA synthetase</keyword>
<keyword evidence="1 8" id="KW-0436">Ligase</keyword>
<evidence type="ECO:0000256" key="5">
    <source>
        <dbReference type="ARBA" id="ARBA00023146"/>
    </source>
</evidence>
<dbReference type="RefSeq" id="WP_380637993.1">
    <property type="nucleotide sequence ID" value="NZ_JBHSQO010000020.1"/>
</dbReference>
<feature type="region of interest" description="Disordered" evidence="6">
    <location>
        <begin position="48"/>
        <end position="116"/>
    </location>
</feature>
<evidence type="ECO:0000256" key="1">
    <source>
        <dbReference type="ARBA" id="ARBA00022598"/>
    </source>
</evidence>
<feature type="compositionally biased region" description="Gly residues" evidence="6">
    <location>
        <begin position="51"/>
        <end position="71"/>
    </location>
</feature>
<reference evidence="9" key="1">
    <citation type="journal article" date="2019" name="Int. J. Syst. Evol. Microbiol.">
        <title>The Global Catalogue of Microorganisms (GCM) 10K type strain sequencing project: providing services to taxonomists for standard genome sequencing and annotation.</title>
        <authorList>
            <consortium name="The Broad Institute Genomics Platform"/>
            <consortium name="The Broad Institute Genome Sequencing Center for Infectious Disease"/>
            <person name="Wu L."/>
            <person name="Ma J."/>
        </authorList>
    </citation>
    <scope>NUCLEOTIDE SEQUENCE [LARGE SCALE GENOMIC DNA]</scope>
    <source>
        <strain evidence="9">CGMCC 4.7246</strain>
    </source>
</reference>
<sequence>MRRSRQRFWEGDQDALATLYETLDVLTRLLAPIVPFITEEVWQRVVRPRQPGGGRLGAPGPLAGIGRGAGRPGPARGGRDRARGGRGRPRGPQGVRHPGAPATGPARWSACRRAPR</sequence>
<proteinExistence type="predicted"/>
<dbReference type="SUPFAM" id="SSF47323">
    <property type="entry name" value="Anticodon-binding domain of a subclass of class I aminoacyl-tRNA synthetases"/>
    <property type="match status" value="1"/>
</dbReference>
<keyword evidence="3" id="KW-0067">ATP-binding</keyword>